<evidence type="ECO:0000256" key="1">
    <source>
        <dbReference type="SAM" id="MobiDB-lite"/>
    </source>
</evidence>
<dbReference type="GO" id="GO:0008375">
    <property type="term" value="F:acetylglucosaminyltransferase activity"/>
    <property type="evidence" value="ECO:0007669"/>
    <property type="project" value="TreeGrafter"/>
</dbReference>
<dbReference type="PANTHER" id="PTHR12062">
    <property type="entry name" value="N-ACETYLGLUCOSAMINYLTRANSFERASE VI"/>
    <property type="match status" value="1"/>
</dbReference>
<dbReference type="AlphaFoldDB" id="A0A7S0RUI1"/>
<accession>A0A7S0RUI1</accession>
<evidence type="ECO:0000313" key="2">
    <source>
        <dbReference type="EMBL" id="CAD8687980.1"/>
    </source>
</evidence>
<dbReference type="EMBL" id="HBFA01036843">
    <property type="protein sequence ID" value="CAD8687980.1"/>
    <property type="molecule type" value="Transcribed_RNA"/>
</dbReference>
<protein>
    <submittedName>
        <fullName evidence="2">Uncharacterized protein</fullName>
    </submittedName>
</protein>
<gene>
    <name evidence="2" type="ORF">POBO1169_LOCUS18418</name>
</gene>
<organism evidence="2">
    <name type="scientific">Pyramimonas obovata</name>
    <dbReference type="NCBI Taxonomy" id="1411642"/>
    <lineage>
        <taxon>Eukaryota</taxon>
        <taxon>Viridiplantae</taxon>
        <taxon>Chlorophyta</taxon>
        <taxon>Pyramimonadophyceae</taxon>
        <taxon>Pyramimonadales</taxon>
        <taxon>Pyramimonadaceae</taxon>
        <taxon>Pyramimonas</taxon>
        <taxon>Pyramimonas incertae sedis</taxon>
    </lineage>
</organism>
<dbReference type="GO" id="GO:0006487">
    <property type="term" value="P:protein N-linked glycosylation"/>
    <property type="evidence" value="ECO:0007669"/>
    <property type="project" value="TreeGrafter"/>
</dbReference>
<proteinExistence type="predicted"/>
<reference evidence="2" key="1">
    <citation type="submission" date="2021-01" db="EMBL/GenBank/DDBJ databases">
        <authorList>
            <person name="Corre E."/>
            <person name="Pelletier E."/>
            <person name="Niang G."/>
            <person name="Scheremetjew M."/>
            <person name="Finn R."/>
            <person name="Kale V."/>
            <person name="Holt S."/>
            <person name="Cochrane G."/>
            <person name="Meng A."/>
            <person name="Brown T."/>
            <person name="Cohen L."/>
        </authorList>
    </citation>
    <scope>NUCLEOTIDE SEQUENCE</scope>
    <source>
        <strain evidence="2">CCMP722</strain>
    </source>
</reference>
<feature type="region of interest" description="Disordered" evidence="1">
    <location>
        <begin position="1"/>
        <end position="22"/>
    </location>
</feature>
<dbReference type="PANTHER" id="PTHR12062:SF0">
    <property type="entry name" value="ALPHA-1,3-MANNOSYL-GLYCOPROTEIN 4-BETA-N-ACETYLGLUCOSAMINYLTRANSFERASE B"/>
    <property type="match status" value="1"/>
</dbReference>
<dbReference type="InterPro" id="IPR006759">
    <property type="entry name" value="Glyco_transf_54"/>
</dbReference>
<name>A0A7S0RUI1_9CHLO</name>
<sequence>MPSGLKSGRGALRSGLLERESTRSRHSSSSRFFANCSYAANVLLLVYLFVSNHHLLGSATVSGPQCAEAIVKLNGAMDEISNSTSLLKESMSELRGVDDMDSKLPADSKETRPAACPRCPKLPLSSKPFAAPSSSDEKTWLLLGIPTVPRRNDMDYLGETLSSLLDQLPSDPSDPLSNKVKAVVMNNKPGEHKVYEDRRRFYENGEGGVKAQHYLRFMNNPGTVPDPAPHLPDPNDLNNPTNRPGREVRKQTCDLISLMELAANTSEYYMFMEDDFHVCPHFLRATHYVIEKANLVKPNWLGIRVSYGMNGIIMRSSDLRLLASYLREHTARLPPDLLWQEWVGKAPKIPEIAGRQLLVYKHNILDHIGTVSSFKIRPNRPKWPGCYESMASVWSLIRIEQFDQYKCPNDDLSPCDNKSPGPDWVGNHVAFKGGK</sequence>